<feature type="region of interest" description="Disordered" evidence="1">
    <location>
        <begin position="1"/>
        <end position="46"/>
    </location>
</feature>
<protein>
    <submittedName>
        <fullName evidence="2">Uncharacterized protein</fullName>
    </submittedName>
</protein>
<feature type="compositionally biased region" description="Polar residues" evidence="1">
    <location>
        <begin position="17"/>
        <end position="26"/>
    </location>
</feature>
<sequence>MPPGTTPADMWREGSCCGSSSWSQHRSPPTTLPLPKALLSPPGSLAAGEGETLVATGRRGRQAMGGGRLSTPFALKLPLSRQTHTEKMAPLRSILVRPRASQPGVSF</sequence>
<dbReference type="Proteomes" id="UP001178461">
    <property type="component" value="Chromosome 17"/>
</dbReference>
<name>A0AA35PS97_9SAUR</name>
<keyword evidence="3" id="KW-1185">Reference proteome</keyword>
<gene>
    <name evidence="2" type="ORF">PODLI_1B008571</name>
</gene>
<reference evidence="2" key="1">
    <citation type="submission" date="2022-12" db="EMBL/GenBank/DDBJ databases">
        <authorList>
            <person name="Alioto T."/>
            <person name="Alioto T."/>
            <person name="Gomez Garrido J."/>
        </authorList>
    </citation>
    <scope>NUCLEOTIDE SEQUENCE</scope>
</reference>
<evidence type="ECO:0000256" key="1">
    <source>
        <dbReference type="SAM" id="MobiDB-lite"/>
    </source>
</evidence>
<evidence type="ECO:0000313" key="3">
    <source>
        <dbReference type="Proteomes" id="UP001178461"/>
    </source>
</evidence>
<accession>A0AA35PS97</accession>
<organism evidence="2 3">
    <name type="scientific">Podarcis lilfordi</name>
    <name type="common">Lilford's wall lizard</name>
    <dbReference type="NCBI Taxonomy" id="74358"/>
    <lineage>
        <taxon>Eukaryota</taxon>
        <taxon>Metazoa</taxon>
        <taxon>Chordata</taxon>
        <taxon>Craniata</taxon>
        <taxon>Vertebrata</taxon>
        <taxon>Euteleostomi</taxon>
        <taxon>Lepidosauria</taxon>
        <taxon>Squamata</taxon>
        <taxon>Bifurcata</taxon>
        <taxon>Unidentata</taxon>
        <taxon>Episquamata</taxon>
        <taxon>Laterata</taxon>
        <taxon>Lacertibaenia</taxon>
        <taxon>Lacertidae</taxon>
        <taxon>Podarcis</taxon>
    </lineage>
</organism>
<feature type="compositionally biased region" description="Low complexity" evidence="1">
    <location>
        <begin position="27"/>
        <end position="46"/>
    </location>
</feature>
<proteinExistence type="predicted"/>
<evidence type="ECO:0000313" key="2">
    <source>
        <dbReference type="EMBL" id="CAI5796270.1"/>
    </source>
</evidence>
<dbReference type="AlphaFoldDB" id="A0AA35PS97"/>
<dbReference type="EMBL" id="OX395142">
    <property type="protein sequence ID" value="CAI5796270.1"/>
    <property type="molecule type" value="Genomic_DNA"/>
</dbReference>